<dbReference type="AlphaFoldDB" id="A0A543NP10"/>
<dbReference type="InterPro" id="IPR058154">
    <property type="entry name" value="Bxb1_TTP-like"/>
</dbReference>
<protein>
    <recommendedName>
        <fullName evidence="3">Phage tail protein</fullName>
    </recommendedName>
</protein>
<dbReference type="Proteomes" id="UP000317422">
    <property type="component" value="Unassembled WGS sequence"/>
</dbReference>
<reference evidence="1 2" key="1">
    <citation type="submission" date="2019-06" db="EMBL/GenBank/DDBJ databases">
        <title>Sequencing the genomes of 1000 actinobacteria strains.</title>
        <authorList>
            <person name="Klenk H.-P."/>
        </authorList>
    </citation>
    <scope>NUCLEOTIDE SEQUENCE [LARGE SCALE GENOMIC DNA]</scope>
    <source>
        <strain evidence="1 2">DSM 45015</strain>
    </source>
</reference>
<proteinExistence type="predicted"/>
<comment type="caution">
    <text evidence="1">The sequence shown here is derived from an EMBL/GenBank/DDBJ whole genome shotgun (WGS) entry which is preliminary data.</text>
</comment>
<gene>
    <name evidence="1" type="ORF">FHX37_3597</name>
</gene>
<dbReference type="RefSeq" id="WP_141924917.1">
    <property type="nucleotide sequence ID" value="NZ_VFQC01000001.1"/>
</dbReference>
<accession>A0A543NP10</accession>
<evidence type="ECO:0000313" key="1">
    <source>
        <dbReference type="EMBL" id="TQN33571.1"/>
    </source>
</evidence>
<evidence type="ECO:0000313" key="2">
    <source>
        <dbReference type="Proteomes" id="UP000317422"/>
    </source>
</evidence>
<dbReference type="EMBL" id="VFQC01000001">
    <property type="protein sequence ID" value="TQN33571.1"/>
    <property type="molecule type" value="Genomic_DNA"/>
</dbReference>
<name>A0A543NP10_9ACTN</name>
<dbReference type="OrthoDB" id="4130395at2"/>
<keyword evidence="2" id="KW-1185">Reference proteome</keyword>
<organism evidence="1 2">
    <name type="scientific">Haloactinospora alba</name>
    <dbReference type="NCBI Taxonomy" id="405555"/>
    <lineage>
        <taxon>Bacteria</taxon>
        <taxon>Bacillati</taxon>
        <taxon>Actinomycetota</taxon>
        <taxon>Actinomycetes</taxon>
        <taxon>Streptosporangiales</taxon>
        <taxon>Nocardiopsidaceae</taxon>
        <taxon>Haloactinospora</taxon>
    </lineage>
</organism>
<evidence type="ECO:0008006" key="3">
    <source>
        <dbReference type="Google" id="ProtNLM"/>
    </source>
</evidence>
<sequence>MTLNANEVRVGGTGRVLVAEPGTDIPGATDPLPEGTWQDLGFTNEEGVTFTKSDSLEPVASWQHTAPVRLAYSEREFTLTFALLQINQHTLSFFFGDREATKDGPVTRAELRGNPQPDERALLVEFTDGDVTSRFVVPRGIVTESEDVQITRSAAVQLGLTFQALAPLGDPDSPMAVWLTHDPSDSAETG</sequence>
<dbReference type="Pfam" id="PF25681">
    <property type="entry name" value="Phage_TTP_17"/>
    <property type="match status" value="1"/>
</dbReference>